<comment type="caution">
    <text evidence="2">The sequence shown here is derived from an EMBL/GenBank/DDBJ whole genome shotgun (WGS) entry which is preliminary data.</text>
</comment>
<evidence type="ECO:0000313" key="3">
    <source>
        <dbReference type="Proteomes" id="UP000735302"/>
    </source>
</evidence>
<gene>
    <name evidence="2" type="ORF">PoB_003514400</name>
</gene>
<proteinExistence type="predicted"/>
<dbReference type="Proteomes" id="UP000735302">
    <property type="component" value="Unassembled WGS sequence"/>
</dbReference>
<feature type="region of interest" description="Disordered" evidence="1">
    <location>
        <begin position="1"/>
        <end position="77"/>
    </location>
</feature>
<feature type="compositionally biased region" description="Acidic residues" evidence="1">
    <location>
        <begin position="36"/>
        <end position="59"/>
    </location>
</feature>
<reference evidence="2 3" key="1">
    <citation type="journal article" date="2021" name="Elife">
        <title>Chloroplast acquisition without the gene transfer in kleptoplastic sea slugs, Plakobranchus ocellatus.</title>
        <authorList>
            <person name="Maeda T."/>
            <person name="Takahashi S."/>
            <person name="Yoshida T."/>
            <person name="Shimamura S."/>
            <person name="Takaki Y."/>
            <person name="Nagai Y."/>
            <person name="Toyoda A."/>
            <person name="Suzuki Y."/>
            <person name="Arimoto A."/>
            <person name="Ishii H."/>
            <person name="Satoh N."/>
            <person name="Nishiyama T."/>
            <person name="Hasebe M."/>
            <person name="Maruyama T."/>
            <person name="Minagawa J."/>
            <person name="Obokata J."/>
            <person name="Shigenobu S."/>
        </authorList>
    </citation>
    <scope>NUCLEOTIDE SEQUENCE [LARGE SCALE GENOMIC DNA]</scope>
</reference>
<accession>A0AAV4AR52</accession>
<organism evidence="2 3">
    <name type="scientific">Plakobranchus ocellatus</name>
    <dbReference type="NCBI Taxonomy" id="259542"/>
    <lineage>
        <taxon>Eukaryota</taxon>
        <taxon>Metazoa</taxon>
        <taxon>Spiralia</taxon>
        <taxon>Lophotrochozoa</taxon>
        <taxon>Mollusca</taxon>
        <taxon>Gastropoda</taxon>
        <taxon>Heterobranchia</taxon>
        <taxon>Euthyneura</taxon>
        <taxon>Panpulmonata</taxon>
        <taxon>Sacoglossa</taxon>
        <taxon>Placobranchoidea</taxon>
        <taxon>Plakobranchidae</taxon>
        <taxon>Plakobranchus</taxon>
    </lineage>
</organism>
<keyword evidence="3" id="KW-1185">Reference proteome</keyword>
<evidence type="ECO:0000313" key="2">
    <source>
        <dbReference type="EMBL" id="GFO08639.1"/>
    </source>
</evidence>
<dbReference type="AlphaFoldDB" id="A0AAV4AR52"/>
<protein>
    <submittedName>
        <fullName evidence="2">Uncharacterized protein</fullName>
    </submittedName>
</protein>
<dbReference type="EMBL" id="BLXT01003974">
    <property type="protein sequence ID" value="GFO08639.1"/>
    <property type="molecule type" value="Genomic_DNA"/>
</dbReference>
<feature type="region of interest" description="Disordered" evidence="1">
    <location>
        <begin position="107"/>
        <end position="127"/>
    </location>
</feature>
<evidence type="ECO:0000256" key="1">
    <source>
        <dbReference type="SAM" id="MobiDB-lite"/>
    </source>
</evidence>
<feature type="compositionally biased region" description="Polar residues" evidence="1">
    <location>
        <begin position="114"/>
        <end position="127"/>
    </location>
</feature>
<sequence length="127" mass="14925">MKRMITTAATTNNENNNNNNSSSDNNYNFHFALEECLQEDEKEEEEEEEEGEEETEDENPQQCDLRLPGLRQDSNPEDKWSQWIARRTMKNVLYLRVEVLLELEKPHLDGHGSSPAQVVQTRNRYKI</sequence>
<feature type="compositionally biased region" description="Low complexity" evidence="1">
    <location>
        <begin position="12"/>
        <end position="28"/>
    </location>
</feature>
<name>A0AAV4AR52_9GAST</name>